<dbReference type="InterPro" id="IPR013785">
    <property type="entry name" value="Aldolase_TIM"/>
</dbReference>
<evidence type="ECO:0000256" key="13">
    <source>
        <dbReference type="ARBA" id="ARBA00032722"/>
    </source>
</evidence>
<organism evidence="16 17">
    <name type="scientific">Aphis glycines</name>
    <name type="common">Soybean aphid</name>
    <dbReference type="NCBI Taxonomy" id="307491"/>
    <lineage>
        <taxon>Eukaryota</taxon>
        <taxon>Metazoa</taxon>
        <taxon>Ecdysozoa</taxon>
        <taxon>Arthropoda</taxon>
        <taxon>Hexapoda</taxon>
        <taxon>Insecta</taxon>
        <taxon>Pterygota</taxon>
        <taxon>Neoptera</taxon>
        <taxon>Paraneoptera</taxon>
        <taxon>Hemiptera</taxon>
        <taxon>Sternorrhyncha</taxon>
        <taxon>Aphidomorpha</taxon>
        <taxon>Aphidoidea</taxon>
        <taxon>Aphididae</taxon>
        <taxon>Aphidini</taxon>
        <taxon>Aphis</taxon>
        <taxon>Aphis</taxon>
    </lineage>
</organism>
<comment type="cofactor">
    <cofactor evidence="2">
        <name>FAD</name>
        <dbReference type="ChEBI" id="CHEBI:57692"/>
    </cofactor>
</comment>
<dbReference type="SUPFAM" id="SSF54862">
    <property type="entry name" value="4Fe-4S ferredoxins"/>
    <property type="match status" value="1"/>
</dbReference>
<dbReference type="InterPro" id="IPR028261">
    <property type="entry name" value="DPD_II"/>
</dbReference>
<comment type="cofactor">
    <cofactor evidence="1">
        <name>FMN</name>
        <dbReference type="ChEBI" id="CHEBI:58210"/>
    </cofactor>
</comment>
<dbReference type="EMBL" id="VYZN01000034">
    <property type="protein sequence ID" value="KAE9533564.1"/>
    <property type="molecule type" value="Genomic_DNA"/>
</dbReference>
<dbReference type="FunFam" id="1.10.1060.10:FF:000016">
    <property type="entry name" value="Dihydropyrimidine dehydrogenase [NADP(+)]"/>
    <property type="match status" value="1"/>
</dbReference>
<keyword evidence="11" id="KW-0560">Oxidoreductase</keyword>
<dbReference type="OrthoDB" id="4327079at2759"/>
<dbReference type="UniPathway" id="UPA00131"/>
<feature type="compositionally biased region" description="Acidic residues" evidence="14">
    <location>
        <begin position="235"/>
        <end position="245"/>
    </location>
</feature>
<dbReference type="Pfam" id="PF01180">
    <property type="entry name" value="DHO_dh"/>
    <property type="match status" value="1"/>
</dbReference>
<dbReference type="Gene3D" id="3.50.50.60">
    <property type="entry name" value="FAD/NAD(P)-binding domain"/>
    <property type="match status" value="2"/>
</dbReference>
<dbReference type="InterPro" id="IPR017896">
    <property type="entry name" value="4Fe4S_Fe-S-bd"/>
</dbReference>
<evidence type="ECO:0000256" key="3">
    <source>
        <dbReference type="ARBA" id="ARBA00004668"/>
    </source>
</evidence>
<evidence type="ECO:0000256" key="12">
    <source>
        <dbReference type="ARBA" id="ARBA00030119"/>
    </source>
</evidence>
<dbReference type="PROSITE" id="PS51379">
    <property type="entry name" value="4FE4S_FER_2"/>
    <property type="match status" value="2"/>
</dbReference>
<evidence type="ECO:0000259" key="15">
    <source>
        <dbReference type="PROSITE" id="PS51379"/>
    </source>
</evidence>
<dbReference type="GO" id="GO:0005829">
    <property type="term" value="C:cytosol"/>
    <property type="evidence" value="ECO:0007669"/>
    <property type="project" value="TreeGrafter"/>
</dbReference>
<evidence type="ECO:0000256" key="10">
    <source>
        <dbReference type="ARBA" id="ARBA00022857"/>
    </source>
</evidence>
<keyword evidence="17" id="KW-1185">Reference proteome</keyword>
<evidence type="ECO:0000256" key="1">
    <source>
        <dbReference type="ARBA" id="ARBA00001917"/>
    </source>
</evidence>
<dbReference type="GO" id="GO:0051536">
    <property type="term" value="F:iron-sulfur cluster binding"/>
    <property type="evidence" value="ECO:0007669"/>
    <property type="project" value="InterPro"/>
</dbReference>
<keyword evidence="9" id="KW-0274">FAD</keyword>
<dbReference type="Gene3D" id="1.10.1060.10">
    <property type="entry name" value="Alpha-helical ferredoxin"/>
    <property type="match status" value="1"/>
</dbReference>
<dbReference type="GO" id="GO:0006212">
    <property type="term" value="P:uracil catabolic process"/>
    <property type="evidence" value="ECO:0007669"/>
    <property type="project" value="TreeGrafter"/>
</dbReference>
<dbReference type="SUPFAM" id="SSF46548">
    <property type="entry name" value="alpha-helical ferredoxin"/>
    <property type="match status" value="1"/>
</dbReference>
<feature type="region of interest" description="Disordered" evidence="14">
    <location>
        <begin position="229"/>
        <end position="252"/>
    </location>
</feature>
<evidence type="ECO:0000256" key="4">
    <source>
        <dbReference type="ARBA" id="ARBA00010804"/>
    </source>
</evidence>
<gene>
    <name evidence="16" type="ORF">AGLY_009202</name>
</gene>
<comment type="pathway">
    <text evidence="3">Amino-acid biosynthesis; beta-alanine biosynthesis.</text>
</comment>
<dbReference type="InterPro" id="IPR017900">
    <property type="entry name" value="4Fe4S_Fe_S_CS"/>
</dbReference>
<keyword evidence="7" id="KW-0288">FMN</keyword>
<dbReference type="SUPFAM" id="SSF51971">
    <property type="entry name" value="Nucleotide-binding domain"/>
    <property type="match status" value="1"/>
</dbReference>
<dbReference type="InterPro" id="IPR005720">
    <property type="entry name" value="Dihydroorotate_DH_cat"/>
</dbReference>
<dbReference type="InterPro" id="IPR009051">
    <property type="entry name" value="Helical_ferredxn"/>
</dbReference>
<dbReference type="GO" id="GO:0017113">
    <property type="term" value="F:dihydropyrimidine dehydrogenase (NADP+) activity"/>
    <property type="evidence" value="ECO:0007669"/>
    <property type="project" value="UniProtKB-EC"/>
</dbReference>
<sequence length="1321" mass="140262">MAATVGYGRAEPDAPYVGSCSVDPPDIEELLRLNPRPLANCQWTTTVANNGGTTAGGKGVGLMAAAGSGLARARAVVKPSAATVVDRHHYKRNSTYSEDTAGVIDGCAGGLWNRWWTDVKPSTLRGGERAAVREARRCLKCAHAPCQLSCPTSIDVKSFITSIANQNYYGAAKTILSDNPVGLSCGMVCPTSELCAGSCNLAGTDGGPINIGGLQQFCLEMFMDMAVPPSAVSSDNDDDDEESEDGPPLKARGQSRLAPIAVVGAGPAGLTCATYLNRLGYRRVTVYESGAYAGGLSASEIPEYRLPWRAVRWEIEQMVEHGRGGVRLEYGRRLYSPSAGGGRPGDMTLKDLIEGPDGARAVFVAVGLPEPQLPADLFRDVDVSGTTAAAQSLGVYTSKWLLRQASGYSKRLPDGRGGCGGGGCNGNSGCGTSKSVTAPLPPDFRGKTVLVLGAGDTAMDCATVALRCGARRVRVVFRRGTPDVRAVPEELEGAMRERCELVPHSQPVRFLFRKVPGGGTDRIRAVQFRRTDMDDLEPQQDFADDDEDYSADDLFVLRADCVVSAFGSRLPKELAEALAPYARVDKRTGRVCVDAQTGRCEWWTDDEDKDKQERRTPPPVWCGGDASCPTVYTAEPSQTTVESANDGKTAAYHIHLYLQVENFLNKTVPTIGIVQLFVQKCFIAYFSKQELYGYHIQNHQSSISRPLLPGFRTAIDDVDLSVRMCGLRFLNPFGLASAPPTTSAAMIRRAFRAGWAFAVTKTFGLDKDLVTNVSPRIVGLGGHGVGGGSAASGIGPGTIGAGDPDVARSAFLNIELISEKTAAYWLRSIRELKRDFPQHVSKILIASIMCAYIESDWTLLAKLACDAGADALELNLSCPHGMGESGMGLACGQDPVLVENISRWVKRAAVRHPSDGGAPIAVPVFTKITPNVTDVVAVARAAVRLGGADGVTAVNTVSALGPLDVTYNGGRPWPGVGKTTADTPRTTYGGMSGTAVRPMGLRAVSALSRALGPDVAAGGDGGPPVQIMATGGVDSAASTLQYLYCGAKVVQVCSAVQNQDFTVVQDYITGLKALLYMNGMGGEKRREKQSRPTPALVKDSIDLSDDYDIVSTTASIADQKGSKPMFGPYLRNKRREQASGAAADMANTIQGTKTNGVGQTPELVITVPEPEETNDDLVPVSVETPVEMVVGRSLKAVGTYKSLDNRAQVVALVNEDSCINCGKCYMACNDSGYQAISMDPKSHIVHVQPDSCTGCTLCLTVCPIAGCISMVEKTVPHVVNRGLGRQQQVSTYACPNDGGYIDQQRFSDEQKDHGSPAVATQ</sequence>
<dbReference type="PRINTS" id="PR00419">
    <property type="entry name" value="ADXRDTASE"/>
</dbReference>
<evidence type="ECO:0000256" key="14">
    <source>
        <dbReference type="SAM" id="MobiDB-lite"/>
    </source>
</evidence>
<feature type="domain" description="4Fe-4S ferredoxin-type" evidence="15">
    <location>
        <begin position="1209"/>
        <end position="1241"/>
    </location>
</feature>
<proteinExistence type="inferred from homology"/>
<dbReference type="Gene3D" id="3.20.20.70">
    <property type="entry name" value="Aldolase class I"/>
    <property type="match status" value="1"/>
</dbReference>
<dbReference type="SUPFAM" id="SSF51395">
    <property type="entry name" value="FMN-linked oxidoreductases"/>
    <property type="match status" value="1"/>
</dbReference>
<dbReference type="InterPro" id="IPR036188">
    <property type="entry name" value="FAD/NAD-bd_sf"/>
</dbReference>
<name>A0A6G0TKT9_APHGL</name>
<keyword evidence="8" id="KW-0547">Nucleotide-binding</keyword>
<accession>A0A6G0TKT9</accession>
<evidence type="ECO:0000256" key="8">
    <source>
        <dbReference type="ARBA" id="ARBA00022741"/>
    </source>
</evidence>
<dbReference type="GO" id="GO:0002058">
    <property type="term" value="F:uracil binding"/>
    <property type="evidence" value="ECO:0007669"/>
    <property type="project" value="TreeGrafter"/>
</dbReference>
<dbReference type="GO" id="GO:0006210">
    <property type="term" value="P:thymine catabolic process"/>
    <property type="evidence" value="ECO:0007669"/>
    <property type="project" value="TreeGrafter"/>
</dbReference>
<evidence type="ECO:0000256" key="9">
    <source>
        <dbReference type="ARBA" id="ARBA00022827"/>
    </source>
</evidence>
<dbReference type="FunFam" id="3.20.20.70:FF:000027">
    <property type="entry name" value="Dihydropyrimidine dehydrogenase [NADP(+)]"/>
    <property type="match status" value="1"/>
</dbReference>
<dbReference type="EC" id="1.3.1.2" evidence="5"/>
<dbReference type="Proteomes" id="UP000475862">
    <property type="component" value="Unassembled WGS sequence"/>
</dbReference>
<reference evidence="16 17" key="1">
    <citation type="submission" date="2019-08" db="EMBL/GenBank/DDBJ databases">
        <title>The genome of the soybean aphid Biotype 1, its phylome, world population structure and adaptation to the North American continent.</title>
        <authorList>
            <person name="Giordano R."/>
            <person name="Donthu R.K."/>
            <person name="Hernandez A.G."/>
            <person name="Wright C.L."/>
            <person name="Zimin A.V."/>
        </authorList>
    </citation>
    <scope>NUCLEOTIDE SEQUENCE [LARGE SCALE GENOMIC DNA]</scope>
    <source>
        <tissue evidence="16">Whole aphids</tissue>
    </source>
</reference>
<comment type="caution">
    <text evidence="16">The sequence shown here is derived from an EMBL/GenBank/DDBJ whole genome shotgun (WGS) entry which is preliminary data.</text>
</comment>
<dbReference type="GO" id="GO:0050661">
    <property type="term" value="F:NADP binding"/>
    <property type="evidence" value="ECO:0007669"/>
    <property type="project" value="TreeGrafter"/>
</dbReference>
<dbReference type="Pfam" id="PF13450">
    <property type="entry name" value="NAD_binding_8"/>
    <property type="match status" value="1"/>
</dbReference>
<evidence type="ECO:0000256" key="7">
    <source>
        <dbReference type="ARBA" id="ARBA00022643"/>
    </source>
</evidence>
<protein>
    <recommendedName>
        <fullName evidence="5">dihydropyrimidine dehydrogenase (NADP(+))</fullName>
        <ecNumber evidence="5">1.3.1.2</ecNumber>
    </recommendedName>
    <alternativeName>
        <fullName evidence="13">Dihydrothymine dehydrogenase</fullName>
    </alternativeName>
    <alternativeName>
        <fullName evidence="12">Dihydrouracil dehydrogenase</fullName>
    </alternativeName>
</protein>
<dbReference type="Pfam" id="PF14691">
    <property type="entry name" value="Fer4_20"/>
    <property type="match status" value="1"/>
</dbReference>
<evidence type="ECO:0000313" key="16">
    <source>
        <dbReference type="EMBL" id="KAE9533564.1"/>
    </source>
</evidence>
<dbReference type="GO" id="GO:0019483">
    <property type="term" value="P:beta-alanine biosynthetic process"/>
    <property type="evidence" value="ECO:0007669"/>
    <property type="project" value="UniProtKB-UniPathway"/>
</dbReference>
<evidence type="ECO:0000256" key="2">
    <source>
        <dbReference type="ARBA" id="ARBA00001974"/>
    </source>
</evidence>
<dbReference type="Gene3D" id="3.30.70.20">
    <property type="match status" value="1"/>
</dbReference>
<evidence type="ECO:0000256" key="11">
    <source>
        <dbReference type="ARBA" id="ARBA00023002"/>
    </source>
</evidence>
<dbReference type="PROSITE" id="PS00198">
    <property type="entry name" value="4FE4S_FER_1"/>
    <property type="match status" value="1"/>
</dbReference>
<dbReference type="FunFam" id="3.30.70.20:FF:000023">
    <property type="entry name" value="Dihydropyrimidine dehydrogenase [NADP(+)]"/>
    <property type="match status" value="1"/>
</dbReference>
<feature type="domain" description="4Fe-4S ferredoxin-type" evidence="15">
    <location>
        <begin position="1243"/>
        <end position="1273"/>
    </location>
</feature>
<dbReference type="Pfam" id="PF14697">
    <property type="entry name" value="Fer4_21"/>
    <property type="match status" value="1"/>
</dbReference>
<comment type="similarity">
    <text evidence="4">Belongs to the dihydropyrimidine dehydrogenase family.</text>
</comment>
<keyword evidence="10" id="KW-0521">NADP</keyword>
<dbReference type="CDD" id="cd02940">
    <property type="entry name" value="DHPD_FMN"/>
    <property type="match status" value="1"/>
</dbReference>
<evidence type="ECO:0000256" key="5">
    <source>
        <dbReference type="ARBA" id="ARBA00013004"/>
    </source>
</evidence>
<evidence type="ECO:0000313" key="17">
    <source>
        <dbReference type="Proteomes" id="UP000475862"/>
    </source>
</evidence>
<dbReference type="PANTHER" id="PTHR43073">
    <property type="entry name" value="DIHYDROPYRIMIDINE DEHYDROGENASE [NADP(+)]"/>
    <property type="match status" value="1"/>
</dbReference>
<evidence type="ECO:0000256" key="6">
    <source>
        <dbReference type="ARBA" id="ARBA00022630"/>
    </source>
</evidence>
<dbReference type="PANTHER" id="PTHR43073:SF2">
    <property type="entry name" value="DIHYDROPYRIMIDINE DEHYDROGENASE [NADP(+)]"/>
    <property type="match status" value="1"/>
</dbReference>
<keyword evidence="6" id="KW-0285">Flavoprotein</keyword>